<comment type="caution">
    <text evidence="5">The sequence shown here is derived from an EMBL/GenBank/DDBJ whole genome shotgun (WGS) entry which is preliminary data.</text>
</comment>
<dbReference type="PANTHER" id="PTHR42939">
    <property type="entry name" value="ABC TRANSPORTER ATP-BINDING PROTEIN ALBC-RELATED"/>
    <property type="match status" value="1"/>
</dbReference>
<keyword evidence="1" id="KW-0813">Transport</keyword>
<dbReference type="PATRIC" id="fig|1265822.4.peg.1367"/>
<dbReference type="AlphaFoldDB" id="W7DN83"/>
<dbReference type="Pfam" id="PF00005">
    <property type="entry name" value="ABC_tran"/>
    <property type="match status" value="1"/>
</dbReference>
<feature type="domain" description="ABC transporter" evidence="4">
    <location>
        <begin position="2"/>
        <end position="75"/>
    </location>
</feature>
<dbReference type="GO" id="GO:0016887">
    <property type="term" value="F:ATP hydrolysis activity"/>
    <property type="evidence" value="ECO:0007669"/>
    <property type="project" value="InterPro"/>
</dbReference>
<dbReference type="InterPro" id="IPR051782">
    <property type="entry name" value="ABC_Transporter_VariousFunc"/>
</dbReference>
<name>W7DN83_9LIST</name>
<evidence type="ECO:0000256" key="3">
    <source>
        <dbReference type="ARBA" id="ARBA00022840"/>
    </source>
</evidence>
<evidence type="ECO:0000256" key="2">
    <source>
        <dbReference type="ARBA" id="ARBA00022741"/>
    </source>
</evidence>
<reference evidence="5 6" key="1">
    <citation type="submission" date="2012-12" db="EMBL/GenBank/DDBJ databases">
        <title>Novel taxa of Listeriaceae from agricultural environments in the United States.</title>
        <authorList>
            <person name="den Bakker H.C."/>
            <person name="Allred A."/>
            <person name="Warchocki S."/>
            <person name="Wright E.M."/>
            <person name="Burrell A."/>
            <person name="Nightingale K.K."/>
            <person name="Kephart D."/>
            <person name="Wiedmann M."/>
        </authorList>
    </citation>
    <scope>NUCLEOTIDE SEQUENCE [LARGE SCALE GENOMIC DNA]</scope>
    <source>
        <strain evidence="5 6">FSL S10-1203</strain>
    </source>
</reference>
<evidence type="ECO:0000313" key="6">
    <source>
        <dbReference type="Proteomes" id="UP000019241"/>
    </source>
</evidence>
<dbReference type="Gene3D" id="3.40.50.300">
    <property type="entry name" value="P-loop containing nucleotide triphosphate hydrolases"/>
    <property type="match status" value="1"/>
</dbReference>
<protein>
    <submittedName>
        <fullName evidence="5">ABC transporter ATP-binding protein</fullName>
    </submittedName>
</protein>
<gene>
    <name evidence="5" type="ORF">MCOL2_06692</name>
</gene>
<dbReference type="InterPro" id="IPR003439">
    <property type="entry name" value="ABC_transporter-like_ATP-bd"/>
</dbReference>
<proteinExistence type="predicted"/>
<dbReference type="SUPFAM" id="SSF52540">
    <property type="entry name" value="P-loop containing nucleoside triphosphate hydrolases"/>
    <property type="match status" value="1"/>
</dbReference>
<keyword evidence="3 5" id="KW-0067">ATP-binding</keyword>
<evidence type="ECO:0000259" key="4">
    <source>
        <dbReference type="Pfam" id="PF00005"/>
    </source>
</evidence>
<dbReference type="EMBL" id="AODM01000020">
    <property type="protein sequence ID" value="EUJ59079.1"/>
    <property type="molecule type" value="Genomic_DNA"/>
</dbReference>
<organism evidence="5 6">
    <name type="scientific">Listeria fleischmannii FSL S10-1203</name>
    <dbReference type="NCBI Taxonomy" id="1265822"/>
    <lineage>
        <taxon>Bacteria</taxon>
        <taxon>Bacillati</taxon>
        <taxon>Bacillota</taxon>
        <taxon>Bacilli</taxon>
        <taxon>Bacillales</taxon>
        <taxon>Listeriaceae</taxon>
        <taxon>Listeria</taxon>
    </lineage>
</organism>
<accession>W7DN83</accession>
<dbReference type="InterPro" id="IPR027417">
    <property type="entry name" value="P-loop_NTPase"/>
</dbReference>
<keyword evidence="2" id="KW-0547">Nucleotide-binding</keyword>
<evidence type="ECO:0000313" key="5">
    <source>
        <dbReference type="EMBL" id="EUJ59079.1"/>
    </source>
</evidence>
<dbReference type="Proteomes" id="UP000019241">
    <property type="component" value="Unassembled WGS sequence"/>
</dbReference>
<evidence type="ECO:0000256" key="1">
    <source>
        <dbReference type="ARBA" id="ARBA00022448"/>
    </source>
</evidence>
<sequence length="84" mass="10128">MQPKMGQIRINGHKLTDDVEMYRSQFSYIPETPILYEELTLREHLELTAMAYGLSEEEFEKRMQPLLKEFRLEKKIKLVSRSFF</sequence>
<dbReference type="PANTHER" id="PTHR42939:SF5">
    <property type="entry name" value="ABC-TYPE TRANSPORTER ATP-BINDING PROTEIN ECSA"/>
    <property type="match status" value="1"/>
</dbReference>
<dbReference type="GO" id="GO:0005524">
    <property type="term" value="F:ATP binding"/>
    <property type="evidence" value="ECO:0007669"/>
    <property type="project" value="UniProtKB-KW"/>
</dbReference>